<dbReference type="PANTHER" id="PTHR32552:SF81">
    <property type="entry name" value="TONB-DEPENDENT OUTER MEMBRANE RECEPTOR"/>
    <property type="match status" value="1"/>
</dbReference>
<keyword evidence="4" id="KW-0410">Iron transport</keyword>
<feature type="signal peptide" evidence="13">
    <location>
        <begin position="1"/>
        <end position="22"/>
    </location>
</feature>
<keyword evidence="16" id="KW-0675">Receptor</keyword>
<dbReference type="Proteomes" id="UP000676409">
    <property type="component" value="Chromosome"/>
</dbReference>
<evidence type="ECO:0000256" key="6">
    <source>
        <dbReference type="ARBA" id="ARBA00023004"/>
    </source>
</evidence>
<dbReference type="InterPro" id="IPR039426">
    <property type="entry name" value="TonB-dep_rcpt-like"/>
</dbReference>
<dbReference type="RefSeq" id="WP_211939384.1">
    <property type="nucleotide sequence ID" value="NZ_CP073078.1"/>
</dbReference>
<dbReference type="InterPro" id="IPR036942">
    <property type="entry name" value="Beta-barrel_TonB_sf"/>
</dbReference>
<keyword evidence="13" id="KW-0732">Signal</keyword>
<keyword evidence="9 11" id="KW-0472">Membrane</keyword>
<evidence type="ECO:0000256" key="11">
    <source>
        <dbReference type="PROSITE-ProRule" id="PRU01360"/>
    </source>
</evidence>
<keyword evidence="6" id="KW-0408">Iron</keyword>
<evidence type="ECO:0000256" key="2">
    <source>
        <dbReference type="ARBA" id="ARBA00022448"/>
    </source>
</evidence>
<dbReference type="SUPFAM" id="SSF56935">
    <property type="entry name" value="Porins"/>
    <property type="match status" value="1"/>
</dbReference>
<dbReference type="AlphaFoldDB" id="A0A975G2G6"/>
<evidence type="ECO:0000256" key="1">
    <source>
        <dbReference type="ARBA" id="ARBA00004571"/>
    </source>
</evidence>
<dbReference type="KEGG" id="caul:KCG34_05480"/>
<keyword evidence="5 11" id="KW-0812">Transmembrane</keyword>
<evidence type="ECO:0000259" key="14">
    <source>
        <dbReference type="Pfam" id="PF00593"/>
    </source>
</evidence>
<keyword evidence="3 11" id="KW-1134">Transmembrane beta strand</keyword>
<dbReference type="InterPro" id="IPR012910">
    <property type="entry name" value="Plug_dom"/>
</dbReference>
<feature type="domain" description="TonB-dependent receptor plug" evidence="15">
    <location>
        <begin position="48"/>
        <end position="157"/>
    </location>
</feature>
<feature type="domain" description="TonB-dependent receptor-like beta-barrel" evidence="14">
    <location>
        <begin position="249"/>
        <end position="716"/>
    </location>
</feature>
<protein>
    <submittedName>
        <fullName evidence="16">TonB-dependent receptor</fullName>
    </submittedName>
</protein>
<evidence type="ECO:0000256" key="8">
    <source>
        <dbReference type="ARBA" id="ARBA00023077"/>
    </source>
</evidence>
<name>A0A975G2G6_9CAUL</name>
<evidence type="ECO:0000256" key="10">
    <source>
        <dbReference type="ARBA" id="ARBA00023237"/>
    </source>
</evidence>
<dbReference type="CDD" id="cd01347">
    <property type="entry name" value="ligand_gated_channel"/>
    <property type="match status" value="1"/>
</dbReference>
<dbReference type="PANTHER" id="PTHR32552">
    <property type="entry name" value="FERRICHROME IRON RECEPTOR-RELATED"/>
    <property type="match status" value="1"/>
</dbReference>
<feature type="chain" id="PRO_5037447380" evidence="13">
    <location>
        <begin position="23"/>
        <end position="751"/>
    </location>
</feature>
<evidence type="ECO:0000313" key="17">
    <source>
        <dbReference type="Proteomes" id="UP000676409"/>
    </source>
</evidence>
<accession>A0A975G2G6</accession>
<dbReference type="Gene3D" id="2.40.170.20">
    <property type="entry name" value="TonB-dependent receptor, beta-barrel domain"/>
    <property type="match status" value="1"/>
</dbReference>
<evidence type="ECO:0000256" key="5">
    <source>
        <dbReference type="ARBA" id="ARBA00022692"/>
    </source>
</evidence>
<keyword evidence="7" id="KW-0406">Ion transport</keyword>
<proteinExistence type="inferred from homology"/>
<keyword evidence="8 12" id="KW-0798">TonB box</keyword>
<comment type="similarity">
    <text evidence="11 12">Belongs to the TonB-dependent receptor family.</text>
</comment>
<gene>
    <name evidence="16" type="ORF">KCG34_05480</name>
</gene>
<evidence type="ECO:0000256" key="4">
    <source>
        <dbReference type="ARBA" id="ARBA00022496"/>
    </source>
</evidence>
<dbReference type="GO" id="GO:0009279">
    <property type="term" value="C:cell outer membrane"/>
    <property type="evidence" value="ECO:0007669"/>
    <property type="project" value="UniProtKB-SubCell"/>
</dbReference>
<evidence type="ECO:0000256" key="9">
    <source>
        <dbReference type="ARBA" id="ARBA00023136"/>
    </source>
</evidence>
<keyword evidence="2 11" id="KW-0813">Transport</keyword>
<organism evidence="16 17">
    <name type="scientific">Phenylobacterium montanum</name>
    <dbReference type="NCBI Taxonomy" id="2823693"/>
    <lineage>
        <taxon>Bacteria</taxon>
        <taxon>Pseudomonadati</taxon>
        <taxon>Pseudomonadota</taxon>
        <taxon>Alphaproteobacteria</taxon>
        <taxon>Caulobacterales</taxon>
        <taxon>Caulobacteraceae</taxon>
        <taxon>Phenylobacterium</taxon>
    </lineage>
</organism>
<dbReference type="Pfam" id="PF00593">
    <property type="entry name" value="TonB_dep_Rec_b-barrel"/>
    <property type="match status" value="1"/>
</dbReference>
<dbReference type="EMBL" id="CP073078">
    <property type="protein sequence ID" value="QUD89332.1"/>
    <property type="molecule type" value="Genomic_DNA"/>
</dbReference>
<evidence type="ECO:0000256" key="7">
    <source>
        <dbReference type="ARBA" id="ARBA00023065"/>
    </source>
</evidence>
<reference evidence="16" key="1">
    <citation type="submission" date="2021-04" db="EMBL/GenBank/DDBJ databases">
        <title>The complete genome sequence of Caulobacter sp. S6.</title>
        <authorList>
            <person name="Tang Y."/>
            <person name="Ouyang W."/>
            <person name="Liu Q."/>
            <person name="Huang B."/>
            <person name="Guo Z."/>
            <person name="Lei P."/>
        </authorList>
    </citation>
    <scope>NUCLEOTIDE SEQUENCE</scope>
    <source>
        <strain evidence="16">S6</strain>
    </source>
</reference>
<keyword evidence="17" id="KW-1185">Reference proteome</keyword>
<dbReference type="PROSITE" id="PS52016">
    <property type="entry name" value="TONB_DEPENDENT_REC_3"/>
    <property type="match status" value="1"/>
</dbReference>
<evidence type="ECO:0000256" key="13">
    <source>
        <dbReference type="SAM" id="SignalP"/>
    </source>
</evidence>
<sequence>MQRLHALLASAALVALATAARAAEAPADATQNQVSEVIVTAQKRAVRLQDAPLAVTAFNSQTLKQATVVNLTDLDGRIPNVTLEAVATFPNASSFSIRGLGFGDVESTFEPTVGAEINGVYLARNVGATQDLFDIDSVEVRRGPQGTLDGGNTIGGVVAMTTKKPTGQLDGEIELTGGDRGRLEARGALDIPLIKDVLSARVSIMDLNYGGYLHNIANGATLGGIDSLSERLTLLYTPTDRFDATLVVDHTRDRDKGFPNMNGTPAFGSIAPAPDFLLAELGYAANPNQKPYDVNVTFPTFFNFDTVGASVTLNWRFDWGVLTSITGYREYDDNNVNEYGGAGDVTVGESTAPFFVSQRIQNQDQFSQEIHVASPSGKHFLDYVAGVYYLHQHYALQNLEGGSLFGVYPPAQITTQYANQGDDSYAVFGQVDLHFTDKLTLTAGGRYSYESKDFHNTPPFYFPTQFNYSANWSDFSPKAVLNYKITPDNMAYVQYSRGYRSGGFNGRAGSASSAGPYAAEHVDNYEIGIKNEFLNRRLVVNADAFIEKYNNIQEEVQRLNTVTNADETVVANAGAATYQGVEIETHAVLGHGFSADAALGYLDAHFDKFTANLNGPCAGGEDPYFCGVNDYKKIPLPGVPHWSLSGALNYRTRLDFGVFSANINAAYTSKQYTSLTPINVVAPWFSLRKANTIVNGTVSMATPDEKYRVSGWVKNLTDERVLYERFTVGPLSAPESYEPPLTWGVSVGAKF</sequence>
<dbReference type="Pfam" id="PF07715">
    <property type="entry name" value="Plug"/>
    <property type="match status" value="1"/>
</dbReference>
<comment type="subcellular location">
    <subcellularLocation>
        <location evidence="1 11">Cell outer membrane</location>
        <topology evidence="1 11">Multi-pass membrane protein</topology>
    </subcellularLocation>
</comment>
<keyword evidence="10 11" id="KW-0998">Cell outer membrane</keyword>
<evidence type="ECO:0000256" key="12">
    <source>
        <dbReference type="RuleBase" id="RU003357"/>
    </source>
</evidence>
<dbReference type="InterPro" id="IPR000531">
    <property type="entry name" value="Beta-barrel_TonB"/>
</dbReference>
<evidence type="ECO:0000256" key="3">
    <source>
        <dbReference type="ARBA" id="ARBA00022452"/>
    </source>
</evidence>
<dbReference type="GO" id="GO:0006826">
    <property type="term" value="P:iron ion transport"/>
    <property type="evidence" value="ECO:0007669"/>
    <property type="project" value="UniProtKB-KW"/>
</dbReference>
<evidence type="ECO:0000313" key="16">
    <source>
        <dbReference type="EMBL" id="QUD89332.1"/>
    </source>
</evidence>
<evidence type="ECO:0000259" key="15">
    <source>
        <dbReference type="Pfam" id="PF07715"/>
    </source>
</evidence>